<protein>
    <submittedName>
        <fullName evidence="5">Putative deoxyribonuclease TATDN3 isoform X1</fullName>
    </submittedName>
</protein>
<dbReference type="AlphaFoldDB" id="A0A2G8L2C8"/>
<accession>A0A2G8L2C8</accession>
<reference evidence="5 6" key="1">
    <citation type="journal article" date="2017" name="PLoS Biol.">
        <title>The sea cucumber genome provides insights into morphological evolution and visceral regeneration.</title>
        <authorList>
            <person name="Zhang X."/>
            <person name="Sun L."/>
            <person name="Yuan J."/>
            <person name="Sun Y."/>
            <person name="Gao Y."/>
            <person name="Zhang L."/>
            <person name="Li S."/>
            <person name="Dai H."/>
            <person name="Hamel J.F."/>
            <person name="Liu C."/>
            <person name="Yu Y."/>
            <person name="Liu S."/>
            <person name="Lin W."/>
            <person name="Guo K."/>
            <person name="Jin S."/>
            <person name="Xu P."/>
            <person name="Storey K.B."/>
            <person name="Huan P."/>
            <person name="Zhang T."/>
            <person name="Zhou Y."/>
            <person name="Zhang J."/>
            <person name="Lin C."/>
            <person name="Li X."/>
            <person name="Xing L."/>
            <person name="Huo D."/>
            <person name="Sun M."/>
            <person name="Wang L."/>
            <person name="Mercier A."/>
            <person name="Li F."/>
            <person name="Yang H."/>
            <person name="Xiang J."/>
        </authorList>
    </citation>
    <scope>NUCLEOTIDE SEQUENCE [LARGE SCALE GENOMIC DNA]</scope>
    <source>
        <strain evidence="5">Shaxun</strain>
        <tissue evidence="5">Muscle</tissue>
    </source>
</reference>
<dbReference type="GO" id="GO:0016788">
    <property type="term" value="F:hydrolase activity, acting on ester bonds"/>
    <property type="evidence" value="ECO:0007669"/>
    <property type="project" value="InterPro"/>
</dbReference>
<comment type="caution">
    <text evidence="5">The sequence shown here is derived from an EMBL/GenBank/DDBJ whole genome shotgun (WGS) entry which is preliminary data.</text>
</comment>
<evidence type="ECO:0000313" key="5">
    <source>
        <dbReference type="EMBL" id="PIK54392.1"/>
    </source>
</evidence>
<evidence type="ECO:0000256" key="3">
    <source>
        <dbReference type="ARBA" id="ARBA00022801"/>
    </source>
</evidence>
<organism evidence="5 6">
    <name type="scientific">Stichopus japonicus</name>
    <name type="common">Sea cucumber</name>
    <dbReference type="NCBI Taxonomy" id="307972"/>
    <lineage>
        <taxon>Eukaryota</taxon>
        <taxon>Metazoa</taxon>
        <taxon>Echinodermata</taxon>
        <taxon>Eleutherozoa</taxon>
        <taxon>Echinozoa</taxon>
        <taxon>Holothuroidea</taxon>
        <taxon>Aspidochirotacea</taxon>
        <taxon>Aspidochirotida</taxon>
        <taxon>Stichopodidae</taxon>
        <taxon>Apostichopus</taxon>
    </lineage>
</organism>
<sequence>MQFKKIGLDFTPRFIKSDSDKHTQRDIFRKQIQLAKSLNLPVNVHSRSAGRPAIELLKSEGAEMVLLHAFDGRPSIAMQGVQAGYYFSIPPSIVRSEQKQKLVKQLPLEKLCLETDSPALAAEKQTRNEPCNITICCDYIAKVKNITPEEVQKVTTANALKLFPKLNKFFDY</sequence>
<keyword evidence="3" id="KW-0378">Hydrolase</keyword>
<dbReference type="GO" id="GO:0046872">
    <property type="term" value="F:metal ion binding"/>
    <property type="evidence" value="ECO:0007669"/>
    <property type="project" value="UniProtKB-KW"/>
</dbReference>
<proteinExistence type="inferred from homology"/>
<evidence type="ECO:0000256" key="2">
    <source>
        <dbReference type="ARBA" id="ARBA00022723"/>
    </source>
</evidence>
<dbReference type="InterPro" id="IPR001130">
    <property type="entry name" value="TatD-like"/>
</dbReference>
<dbReference type="CDD" id="cd01310">
    <property type="entry name" value="TatD_DNAse"/>
    <property type="match status" value="1"/>
</dbReference>
<comment type="function">
    <text evidence="4">Exhibits 3'-exonuclease activities and apurinic/apyrimidinic (AP) endonuclease (in vitro). Show preferential AP endonuclease activity on double-stranded DNA substrates and 3'- exonuclease activity on single-stranded DNA.</text>
</comment>
<dbReference type="OrthoDB" id="413993at2759"/>
<comment type="similarity">
    <text evidence="1">Belongs to the metallo-dependent hydrolases superfamily. TatD-type hydrolase family.</text>
</comment>
<dbReference type="STRING" id="307972.A0A2G8L2C8"/>
<evidence type="ECO:0000256" key="1">
    <source>
        <dbReference type="ARBA" id="ARBA00009275"/>
    </source>
</evidence>
<dbReference type="Proteomes" id="UP000230750">
    <property type="component" value="Unassembled WGS sequence"/>
</dbReference>
<gene>
    <name evidence="5" type="ORF">BSL78_08710</name>
</gene>
<evidence type="ECO:0000313" key="6">
    <source>
        <dbReference type="Proteomes" id="UP000230750"/>
    </source>
</evidence>
<dbReference type="Gene3D" id="3.20.20.140">
    <property type="entry name" value="Metal-dependent hydrolases"/>
    <property type="match status" value="1"/>
</dbReference>
<keyword evidence="6" id="KW-1185">Reference proteome</keyword>
<name>A0A2G8L2C8_STIJA</name>
<dbReference type="PANTHER" id="PTHR46317">
    <property type="entry name" value="HYDROLASE OF PHP SUPERFAMILY-RELATED PROTEIN"/>
    <property type="match status" value="1"/>
</dbReference>
<keyword evidence="2" id="KW-0479">Metal-binding</keyword>
<dbReference type="EMBL" id="MRZV01000250">
    <property type="protein sequence ID" value="PIK54392.1"/>
    <property type="molecule type" value="Genomic_DNA"/>
</dbReference>
<evidence type="ECO:0000256" key="4">
    <source>
        <dbReference type="ARBA" id="ARBA00093287"/>
    </source>
</evidence>
<dbReference type="SUPFAM" id="SSF51556">
    <property type="entry name" value="Metallo-dependent hydrolases"/>
    <property type="match status" value="1"/>
</dbReference>
<dbReference type="InterPro" id="IPR032466">
    <property type="entry name" value="Metal_Hydrolase"/>
</dbReference>
<dbReference type="Pfam" id="PF01026">
    <property type="entry name" value="TatD_DNase"/>
    <property type="match status" value="1"/>
</dbReference>
<dbReference type="PANTHER" id="PTHR46317:SF1">
    <property type="entry name" value="HYDROLASE, TATD FAMILY"/>
    <property type="match status" value="1"/>
</dbReference>